<keyword evidence="6 14" id="KW-0812">Transmembrane</keyword>
<dbReference type="SUPFAM" id="SSF81342">
    <property type="entry name" value="Transmembrane di-heme cytochromes"/>
    <property type="match status" value="1"/>
</dbReference>
<evidence type="ECO:0000256" key="14">
    <source>
        <dbReference type="SAM" id="Phobius"/>
    </source>
</evidence>
<dbReference type="SMART" id="SM00867">
    <property type="entry name" value="YceI"/>
    <property type="match status" value="1"/>
</dbReference>
<comment type="cofactor">
    <cofactor evidence="1">
        <name>heme b</name>
        <dbReference type="ChEBI" id="CHEBI:60344"/>
    </cofactor>
</comment>
<dbReference type="InterPro" id="IPR007372">
    <property type="entry name" value="Lipid/polyisoprenoid-bd_YceI"/>
</dbReference>
<organism evidence="16 17">
    <name type="scientific">Roseovarius aquimarinus</name>
    <dbReference type="NCBI Taxonomy" id="1229156"/>
    <lineage>
        <taxon>Bacteria</taxon>
        <taxon>Pseudomonadati</taxon>
        <taxon>Pseudomonadota</taxon>
        <taxon>Alphaproteobacteria</taxon>
        <taxon>Rhodobacterales</taxon>
        <taxon>Roseobacteraceae</taxon>
        <taxon>Roseovarius</taxon>
    </lineage>
</organism>
<dbReference type="InterPro" id="IPR036761">
    <property type="entry name" value="TTHA0802/YceI-like_sf"/>
</dbReference>
<proteinExistence type="inferred from homology"/>
<evidence type="ECO:0000256" key="7">
    <source>
        <dbReference type="ARBA" id="ARBA00022723"/>
    </source>
</evidence>
<dbReference type="RefSeq" id="WP_377170764.1">
    <property type="nucleotide sequence ID" value="NZ_JBHTJC010000002.1"/>
</dbReference>
<feature type="region of interest" description="Disordered" evidence="13">
    <location>
        <begin position="403"/>
        <end position="422"/>
    </location>
</feature>
<sequence>MPFGNTATSYGSVTKFFHWTIALMILSMFPLGWVASELAHRIEAPDITASDAMIAWAKTLFSIHKTLGIAIFAVALLRILWVVSQPKPKLLNGDKPLEARLAETVHWLLYGSLVLVPLSGWVHHASTTGYAPIWWPFGQGLPFVPKDPAVAEVTGAVHFILQWVLAGSIALHVAGALKHHIVDRDATLRRMLPGHLTALPTETQPGHALPVLAALAVWAAALGGGAWAGWLSPEDGARAEALAEVSSEWQVEEGSLSITIVQNGSDVTGSFADWTAEITYDPEADAEGRHGDVKVTVSIPSLTLGSVTGQAMGADFFAAEDFPTAVFEADLVESGEALTAEGTLRIRDQSAPVSMPVDLALDGDRAEASGGLAVNRMTFNVGTGTTDESTLAHEVRIDWQLTATRGAEGGDETSAATEGTAQ</sequence>
<keyword evidence="10" id="KW-0408">Iron</keyword>
<comment type="similarity">
    <text evidence="12">Belongs to the cytochrome b561 family.</text>
</comment>
<evidence type="ECO:0000256" key="11">
    <source>
        <dbReference type="ARBA" id="ARBA00023136"/>
    </source>
</evidence>
<reference evidence="16 17" key="1">
    <citation type="submission" date="2024-10" db="EMBL/GenBank/DDBJ databases">
        <authorList>
            <person name="Yang X.-N."/>
        </authorList>
    </citation>
    <scope>NUCLEOTIDE SEQUENCE [LARGE SCALE GENOMIC DNA]</scope>
    <source>
        <strain evidence="16 17">CAU 1059</strain>
    </source>
</reference>
<evidence type="ECO:0000256" key="3">
    <source>
        <dbReference type="ARBA" id="ARBA00022448"/>
    </source>
</evidence>
<keyword evidence="11 14" id="KW-0472">Membrane</keyword>
<keyword evidence="8" id="KW-0249">Electron transport</keyword>
<keyword evidence="3" id="KW-0813">Transport</keyword>
<dbReference type="Pfam" id="PF04264">
    <property type="entry name" value="YceI"/>
    <property type="match status" value="1"/>
</dbReference>
<comment type="subcellular location">
    <subcellularLocation>
        <location evidence="2">Cell membrane</location>
        <topology evidence="2">Multi-pass membrane protein</topology>
    </subcellularLocation>
</comment>
<feature type="transmembrane region" description="Helical" evidence="14">
    <location>
        <begin position="66"/>
        <end position="84"/>
    </location>
</feature>
<keyword evidence="5" id="KW-0349">Heme</keyword>
<feature type="domain" description="Lipid/polyisoprenoid-binding YceI-like" evidence="15">
    <location>
        <begin position="248"/>
        <end position="404"/>
    </location>
</feature>
<evidence type="ECO:0000313" key="16">
    <source>
        <dbReference type="EMBL" id="MFH0253993.1"/>
    </source>
</evidence>
<evidence type="ECO:0000256" key="5">
    <source>
        <dbReference type="ARBA" id="ARBA00022617"/>
    </source>
</evidence>
<keyword evidence="9 14" id="KW-1133">Transmembrane helix</keyword>
<dbReference type="PANTHER" id="PTHR30529">
    <property type="entry name" value="CYTOCHROME B561"/>
    <property type="match status" value="1"/>
</dbReference>
<dbReference type="Pfam" id="PF01292">
    <property type="entry name" value="Ni_hydr_CYTB"/>
    <property type="match status" value="1"/>
</dbReference>
<evidence type="ECO:0000256" key="2">
    <source>
        <dbReference type="ARBA" id="ARBA00004651"/>
    </source>
</evidence>
<dbReference type="EMBL" id="JBIHMM010000002">
    <property type="protein sequence ID" value="MFH0253993.1"/>
    <property type="molecule type" value="Genomic_DNA"/>
</dbReference>
<dbReference type="InterPro" id="IPR011577">
    <property type="entry name" value="Cyt_b561_bac/Ni-Hgenase"/>
</dbReference>
<dbReference type="PANTHER" id="PTHR30529:SF1">
    <property type="entry name" value="CYTOCHROME B561 HOMOLOG 2"/>
    <property type="match status" value="1"/>
</dbReference>
<feature type="transmembrane region" description="Helical" evidence="14">
    <location>
        <begin position="16"/>
        <end position="35"/>
    </location>
</feature>
<evidence type="ECO:0000256" key="4">
    <source>
        <dbReference type="ARBA" id="ARBA00022475"/>
    </source>
</evidence>
<accession>A0ABW7I7D2</accession>
<dbReference type="Gene3D" id="2.40.128.110">
    <property type="entry name" value="Lipid/polyisoprenoid-binding, YceI-like"/>
    <property type="match status" value="1"/>
</dbReference>
<keyword evidence="7" id="KW-0479">Metal-binding</keyword>
<evidence type="ECO:0000256" key="9">
    <source>
        <dbReference type="ARBA" id="ARBA00022989"/>
    </source>
</evidence>
<gene>
    <name evidence="16" type="ORF">ACGRVM_08815</name>
</gene>
<keyword evidence="4" id="KW-1003">Cell membrane</keyword>
<dbReference type="InterPro" id="IPR016174">
    <property type="entry name" value="Di-haem_cyt_TM"/>
</dbReference>
<evidence type="ECO:0000256" key="13">
    <source>
        <dbReference type="SAM" id="MobiDB-lite"/>
    </source>
</evidence>
<dbReference type="Gene3D" id="1.20.950.20">
    <property type="entry name" value="Transmembrane di-heme cytochromes, Chain C"/>
    <property type="match status" value="1"/>
</dbReference>
<evidence type="ECO:0000256" key="10">
    <source>
        <dbReference type="ARBA" id="ARBA00023004"/>
    </source>
</evidence>
<evidence type="ECO:0000256" key="6">
    <source>
        <dbReference type="ARBA" id="ARBA00022692"/>
    </source>
</evidence>
<dbReference type="Proteomes" id="UP001607157">
    <property type="component" value="Unassembled WGS sequence"/>
</dbReference>
<evidence type="ECO:0000256" key="12">
    <source>
        <dbReference type="ARBA" id="ARBA00037975"/>
    </source>
</evidence>
<evidence type="ECO:0000256" key="8">
    <source>
        <dbReference type="ARBA" id="ARBA00022982"/>
    </source>
</evidence>
<evidence type="ECO:0000313" key="17">
    <source>
        <dbReference type="Proteomes" id="UP001607157"/>
    </source>
</evidence>
<evidence type="ECO:0000259" key="15">
    <source>
        <dbReference type="SMART" id="SM00867"/>
    </source>
</evidence>
<name>A0ABW7I7D2_9RHOB</name>
<protein>
    <submittedName>
        <fullName evidence="16">Cytochrome b/b6 domain-containing protein</fullName>
    </submittedName>
</protein>
<keyword evidence="17" id="KW-1185">Reference proteome</keyword>
<dbReference type="SUPFAM" id="SSF101874">
    <property type="entry name" value="YceI-like"/>
    <property type="match status" value="1"/>
</dbReference>
<dbReference type="InterPro" id="IPR052168">
    <property type="entry name" value="Cytochrome_b561_oxidase"/>
</dbReference>
<comment type="caution">
    <text evidence="16">The sequence shown here is derived from an EMBL/GenBank/DDBJ whole genome shotgun (WGS) entry which is preliminary data.</text>
</comment>
<evidence type="ECO:0000256" key="1">
    <source>
        <dbReference type="ARBA" id="ARBA00001970"/>
    </source>
</evidence>